<sequence length="320" mass="34818">MATIRGSVTYNEGTPAAGAAVRVHEDDDATADDRSARRTVRADGTYTVSLDWSDEGPLELPRFRFTASADGRNHAGPLFVFGGLAAPIVLPFPPPQPVKKSTRDLVQVILLSKDYEGAERALYEFIEVSTETLTSTMLGDDYREVTFVKGEDATLQGVVATLDAVAARSGTRAVDLIFSSHGFTDRMLFWDGKKSGRAVRDAFGDIADDRRAKFRALFSTACIGHTHTDDWRAIGFTEAMGSKGIYADSAVSYAPMLSAWAGGRTFGESVDAANAADVLDAADEFARTFYRVRNQPERAEKVDSTRVRRGPGKTRIWSSP</sequence>
<feature type="region of interest" description="Disordered" evidence="1">
    <location>
        <begin position="301"/>
        <end position="320"/>
    </location>
</feature>
<protein>
    <recommendedName>
        <fullName evidence="4">Caspase domain-containing protein</fullName>
    </recommendedName>
</protein>
<evidence type="ECO:0008006" key="4">
    <source>
        <dbReference type="Google" id="ProtNLM"/>
    </source>
</evidence>
<gene>
    <name evidence="2" type="ORF">PGB27_17700</name>
</gene>
<evidence type="ECO:0000256" key="1">
    <source>
        <dbReference type="SAM" id="MobiDB-lite"/>
    </source>
</evidence>
<organism evidence="2 3">
    <name type="scientific">Actinomycetospora lemnae</name>
    <dbReference type="NCBI Taxonomy" id="3019891"/>
    <lineage>
        <taxon>Bacteria</taxon>
        <taxon>Bacillati</taxon>
        <taxon>Actinomycetota</taxon>
        <taxon>Actinomycetes</taxon>
        <taxon>Pseudonocardiales</taxon>
        <taxon>Pseudonocardiaceae</taxon>
        <taxon>Actinomycetospora</taxon>
    </lineage>
</organism>
<keyword evidence="3" id="KW-1185">Reference proteome</keyword>
<accession>A0ABT5SZN3</accession>
<evidence type="ECO:0000313" key="3">
    <source>
        <dbReference type="Proteomes" id="UP001300763"/>
    </source>
</evidence>
<evidence type="ECO:0000313" key="2">
    <source>
        <dbReference type="EMBL" id="MDD7967173.1"/>
    </source>
</evidence>
<dbReference type="Proteomes" id="UP001300763">
    <property type="component" value="Unassembled WGS sequence"/>
</dbReference>
<comment type="caution">
    <text evidence="2">The sequence shown here is derived from an EMBL/GenBank/DDBJ whole genome shotgun (WGS) entry which is preliminary data.</text>
</comment>
<dbReference type="RefSeq" id="WP_274201701.1">
    <property type="nucleotide sequence ID" value="NZ_JAQZAO010000007.1"/>
</dbReference>
<proteinExistence type="predicted"/>
<name>A0ABT5SZN3_9PSEU</name>
<dbReference type="EMBL" id="JAQZAO010000007">
    <property type="protein sequence ID" value="MDD7967173.1"/>
    <property type="molecule type" value="Genomic_DNA"/>
</dbReference>
<reference evidence="2 3" key="1">
    <citation type="submission" date="2023-02" db="EMBL/GenBank/DDBJ databases">
        <title>Genome sequencing required for Actinomycetospora new species description.</title>
        <authorList>
            <person name="Saimee Y."/>
            <person name="Duangmal K."/>
        </authorList>
    </citation>
    <scope>NUCLEOTIDE SEQUENCE [LARGE SCALE GENOMIC DNA]</scope>
    <source>
        <strain evidence="2 3">DW7H6</strain>
    </source>
</reference>